<protein>
    <submittedName>
        <fullName evidence="3">Uncharacterized protein</fullName>
    </submittedName>
</protein>
<keyword evidence="2" id="KW-0472">Membrane</keyword>
<feature type="transmembrane region" description="Helical" evidence="2">
    <location>
        <begin position="67"/>
        <end position="93"/>
    </location>
</feature>
<dbReference type="OrthoDB" id="5421757at2759"/>
<name>A0A3E2HPY4_SCYLI</name>
<evidence type="ECO:0000313" key="3">
    <source>
        <dbReference type="EMBL" id="RFU35423.1"/>
    </source>
</evidence>
<dbReference type="OMA" id="GWLIWRV"/>
<evidence type="ECO:0000256" key="2">
    <source>
        <dbReference type="SAM" id="Phobius"/>
    </source>
</evidence>
<gene>
    <name evidence="3" type="ORF">B7463_g897</name>
</gene>
<dbReference type="Proteomes" id="UP000258309">
    <property type="component" value="Unassembled WGS sequence"/>
</dbReference>
<sequence length="306" mass="34775">MPPKSKSKARVFSKTTTKPTAPPSIGPPEPYKPAPKKLEPFLKLLSDNHVYITHIDTKPRDHKAKIFAVPVAMNVVIIGLLLWRISVVGPFYMKICFSMMGKYNETTINPNVLPLNEISKEILRRAGSKWDREIKNPLEEENGKNLILQTVGKAVDQAWMHDRTGYLMLNREWDLDWKVIVKATKLVDRGTLSINDFKTTILVHSKEFGWMIIETPEASGSVKEEESRAKIVAFKDELTAMGKENLFFRWIELVQFELSGPNGSGPEQQLQTMRKAKKMFEDQGVDFEKFWDKVGGPGGMPGMEDI</sequence>
<evidence type="ECO:0000256" key="1">
    <source>
        <dbReference type="SAM" id="MobiDB-lite"/>
    </source>
</evidence>
<feature type="non-terminal residue" evidence="3">
    <location>
        <position position="306"/>
    </location>
</feature>
<organism evidence="3 4">
    <name type="scientific">Scytalidium lignicola</name>
    <name type="common">Hyphomycete</name>
    <dbReference type="NCBI Taxonomy" id="5539"/>
    <lineage>
        <taxon>Eukaryota</taxon>
        <taxon>Fungi</taxon>
        <taxon>Dikarya</taxon>
        <taxon>Ascomycota</taxon>
        <taxon>Pezizomycotina</taxon>
        <taxon>Leotiomycetes</taxon>
        <taxon>Leotiomycetes incertae sedis</taxon>
        <taxon>Scytalidium</taxon>
    </lineage>
</organism>
<keyword evidence="2" id="KW-1133">Transmembrane helix</keyword>
<feature type="region of interest" description="Disordered" evidence="1">
    <location>
        <begin position="1"/>
        <end position="32"/>
    </location>
</feature>
<evidence type="ECO:0000313" key="4">
    <source>
        <dbReference type="Proteomes" id="UP000258309"/>
    </source>
</evidence>
<comment type="caution">
    <text evidence="3">The sequence shown here is derived from an EMBL/GenBank/DDBJ whole genome shotgun (WGS) entry which is preliminary data.</text>
</comment>
<dbReference type="AlphaFoldDB" id="A0A3E2HPY4"/>
<proteinExistence type="predicted"/>
<accession>A0A3E2HPY4</accession>
<reference evidence="3 4" key="1">
    <citation type="submission" date="2018-05" db="EMBL/GenBank/DDBJ databases">
        <title>Draft genome sequence of Scytalidium lignicola DSM 105466, a ubiquitous saprotrophic fungus.</title>
        <authorList>
            <person name="Buettner E."/>
            <person name="Gebauer A.M."/>
            <person name="Hofrichter M."/>
            <person name="Liers C."/>
            <person name="Kellner H."/>
        </authorList>
    </citation>
    <scope>NUCLEOTIDE SEQUENCE [LARGE SCALE GENOMIC DNA]</scope>
    <source>
        <strain evidence="3 4">DSM 105466</strain>
    </source>
</reference>
<dbReference type="EMBL" id="NCSJ02000008">
    <property type="protein sequence ID" value="RFU35423.1"/>
    <property type="molecule type" value="Genomic_DNA"/>
</dbReference>
<feature type="compositionally biased region" description="Pro residues" evidence="1">
    <location>
        <begin position="20"/>
        <end position="32"/>
    </location>
</feature>
<feature type="compositionally biased region" description="Basic residues" evidence="1">
    <location>
        <begin position="1"/>
        <end position="11"/>
    </location>
</feature>
<keyword evidence="2" id="KW-0812">Transmembrane</keyword>
<dbReference type="STRING" id="5539.A0A3E2HPY4"/>
<feature type="non-terminal residue" evidence="3">
    <location>
        <position position="1"/>
    </location>
</feature>
<keyword evidence="4" id="KW-1185">Reference proteome</keyword>